<keyword evidence="10" id="KW-1185">Reference proteome</keyword>
<dbReference type="Gene3D" id="2.30.30.60">
    <property type="match status" value="1"/>
</dbReference>
<evidence type="ECO:0000259" key="8">
    <source>
        <dbReference type="Pfam" id="PF00924"/>
    </source>
</evidence>
<dbReference type="OrthoDB" id="9809206at2"/>
<feature type="transmembrane region" description="Helical" evidence="7">
    <location>
        <begin position="327"/>
        <end position="346"/>
    </location>
</feature>
<feature type="domain" description="Mechanosensitive ion channel MscS" evidence="8">
    <location>
        <begin position="623"/>
        <end position="690"/>
    </location>
</feature>
<dbReference type="InterPro" id="IPR006685">
    <property type="entry name" value="MscS_channel_2nd"/>
</dbReference>
<evidence type="ECO:0000256" key="1">
    <source>
        <dbReference type="ARBA" id="ARBA00004651"/>
    </source>
</evidence>
<sequence>MISIHRCKTLVLLIVLLTNTTLLLAQSGKRPHRERGNYTVFSDSASATSAEYMLHLEEAIQKLDSIQNESSLRPDVFVNRDALKASDSIVHFVDQSLQKYSLNLRSLELLKVLLSDAQRDLRRHYAFFQKSYKDLDALRNELRALRRDTTLRQLFRDTVARKAFRPQLLALRSGRRQTDSLLTLSLSTVNTIKAQASANSILSTQLMGRLNTKLSSAGKEVLQKELPYLWELPGEGQADSPGLDNFKGEQKALYLYFRHSAGIRYLRWIFGIAFLWWVLRNVRVLRRHRWIDNVARDGVIYLVAQPIASAFAVIFSIAPLFDLDAPAGYMQLVLVFLMISLTFIFYKQWRRRLFYFWLAFIALFFCFALFDRIAVPAFWQRCLILLLNTAGAVVAFRFRKLLPEGMQLRRFIRAVLALQVGMHVLAILFQVYGRGTISQMLGTASIYSITQVLGLSVLVRVLVEAVLLQIHTSRIKNKLESTFESAPIVQNFRRPLLAVALLMWFIVFATNLNMYNSIYEGMADLLSTPRTIGQTSFTFGSILLFMIIIWLAHFFQRYVGYFFGDVGDDESEGLAQRSKLLVTRLVLLAVGYLLAVAASGLPIDKVTIVLGALGVGIGLGLQNIVNNFVSGIILIFDRPLKVGDSIELGGHAGRVKEIGIRSSTLTTIDGADVIIPNGDVLSQHIVNWTHANPYKRIDFSLDVETTEDKDKLVELIKDTIQTSDLVLQKREPVVLLETIKGDNVSLKIYFWCEDFYKSDAAKSEVWYKLYQELKSRGMKVS</sequence>
<dbReference type="SUPFAM" id="SSF82689">
    <property type="entry name" value="Mechanosensitive channel protein MscS (YggB), C-terminal domain"/>
    <property type="match status" value="1"/>
</dbReference>
<dbReference type="GO" id="GO:0005886">
    <property type="term" value="C:plasma membrane"/>
    <property type="evidence" value="ECO:0007669"/>
    <property type="project" value="UniProtKB-SubCell"/>
</dbReference>
<dbReference type="GO" id="GO:0008381">
    <property type="term" value="F:mechanosensitive monoatomic ion channel activity"/>
    <property type="evidence" value="ECO:0007669"/>
    <property type="project" value="UniProtKB-ARBA"/>
</dbReference>
<evidence type="ECO:0000256" key="4">
    <source>
        <dbReference type="ARBA" id="ARBA00022692"/>
    </source>
</evidence>
<dbReference type="Gene3D" id="1.10.287.1260">
    <property type="match status" value="1"/>
</dbReference>
<dbReference type="STRING" id="947013.SAMN04488109_3001"/>
<dbReference type="PANTHER" id="PTHR30347">
    <property type="entry name" value="POTASSIUM CHANNEL RELATED"/>
    <property type="match status" value="1"/>
</dbReference>
<comment type="subcellular location">
    <subcellularLocation>
        <location evidence="1">Cell membrane</location>
        <topology evidence="1">Multi-pass membrane protein</topology>
    </subcellularLocation>
</comment>
<comment type="similarity">
    <text evidence="2">Belongs to the MscS (TC 1.A.23) family.</text>
</comment>
<evidence type="ECO:0000256" key="5">
    <source>
        <dbReference type="ARBA" id="ARBA00022989"/>
    </source>
</evidence>
<feature type="transmembrane region" description="Helical" evidence="7">
    <location>
        <begin position="353"/>
        <end position="372"/>
    </location>
</feature>
<dbReference type="AlphaFoldDB" id="A0A1M5QTM8"/>
<evidence type="ECO:0000256" key="3">
    <source>
        <dbReference type="ARBA" id="ARBA00022475"/>
    </source>
</evidence>
<dbReference type="RefSeq" id="WP_073135543.1">
    <property type="nucleotide sequence ID" value="NZ_FQWQ01000002.1"/>
</dbReference>
<feature type="transmembrane region" description="Helical" evidence="7">
    <location>
        <begin position="299"/>
        <end position="321"/>
    </location>
</feature>
<dbReference type="InterPro" id="IPR052702">
    <property type="entry name" value="MscS-like_channel"/>
</dbReference>
<feature type="transmembrane region" description="Helical" evidence="7">
    <location>
        <begin position="411"/>
        <end position="432"/>
    </location>
</feature>
<dbReference type="InterPro" id="IPR023408">
    <property type="entry name" value="MscS_beta-dom_sf"/>
</dbReference>
<dbReference type="EMBL" id="FQWQ01000002">
    <property type="protein sequence ID" value="SHH17318.1"/>
    <property type="molecule type" value="Genomic_DNA"/>
</dbReference>
<feature type="transmembrane region" description="Helical" evidence="7">
    <location>
        <begin position="585"/>
        <end position="603"/>
    </location>
</feature>
<feature type="transmembrane region" description="Helical" evidence="7">
    <location>
        <begin position="535"/>
        <end position="555"/>
    </location>
</feature>
<name>A0A1M5QTM8_9BACT</name>
<evidence type="ECO:0000313" key="10">
    <source>
        <dbReference type="Proteomes" id="UP000184212"/>
    </source>
</evidence>
<keyword evidence="4 7" id="KW-0812">Transmembrane</keyword>
<dbReference type="InterPro" id="IPR011014">
    <property type="entry name" value="MscS_channel_TM-2"/>
</dbReference>
<gene>
    <name evidence="9" type="ORF">SAMN04488109_3001</name>
</gene>
<protein>
    <submittedName>
        <fullName evidence="9">Small-conductance mechanosensitive channel</fullName>
    </submittedName>
</protein>
<feature type="transmembrane region" description="Helical" evidence="7">
    <location>
        <begin position="496"/>
        <end position="515"/>
    </location>
</feature>
<dbReference type="Gene3D" id="3.30.70.100">
    <property type="match status" value="1"/>
</dbReference>
<dbReference type="InterPro" id="IPR010920">
    <property type="entry name" value="LSM_dom_sf"/>
</dbReference>
<keyword evidence="3" id="KW-1003">Cell membrane</keyword>
<evidence type="ECO:0000256" key="7">
    <source>
        <dbReference type="SAM" id="Phobius"/>
    </source>
</evidence>
<feature type="transmembrane region" description="Helical" evidence="7">
    <location>
        <begin position="444"/>
        <end position="468"/>
    </location>
</feature>
<dbReference type="InterPro" id="IPR011066">
    <property type="entry name" value="MscS_channel_C_sf"/>
</dbReference>
<dbReference type="Proteomes" id="UP000184212">
    <property type="component" value="Unassembled WGS sequence"/>
</dbReference>
<dbReference type="Pfam" id="PF00924">
    <property type="entry name" value="MS_channel_2nd"/>
    <property type="match status" value="1"/>
</dbReference>
<proteinExistence type="inferred from homology"/>
<dbReference type="PANTHER" id="PTHR30347:SF1">
    <property type="entry name" value="MECHANOSENSITIVE CHANNEL MSCK"/>
    <property type="match status" value="1"/>
</dbReference>
<feature type="transmembrane region" description="Helical" evidence="7">
    <location>
        <begin position="378"/>
        <end position="399"/>
    </location>
</feature>
<evidence type="ECO:0000256" key="6">
    <source>
        <dbReference type="ARBA" id="ARBA00023136"/>
    </source>
</evidence>
<keyword evidence="6 7" id="KW-0472">Membrane</keyword>
<dbReference type="SUPFAM" id="SSF50182">
    <property type="entry name" value="Sm-like ribonucleoproteins"/>
    <property type="match status" value="1"/>
</dbReference>
<evidence type="ECO:0000313" key="9">
    <source>
        <dbReference type="EMBL" id="SHH17318.1"/>
    </source>
</evidence>
<feature type="transmembrane region" description="Helical" evidence="7">
    <location>
        <begin position="609"/>
        <end position="636"/>
    </location>
</feature>
<evidence type="ECO:0000256" key="2">
    <source>
        <dbReference type="ARBA" id="ARBA00008017"/>
    </source>
</evidence>
<organism evidence="9 10">
    <name type="scientific">Chryseolinea serpens</name>
    <dbReference type="NCBI Taxonomy" id="947013"/>
    <lineage>
        <taxon>Bacteria</taxon>
        <taxon>Pseudomonadati</taxon>
        <taxon>Bacteroidota</taxon>
        <taxon>Cytophagia</taxon>
        <taxon>Cytophagales</taxon>
        <taxon>Fulvivirgaceae</taxon>
        <taxon>Chryseolinea</taxon>
    </lineage>
</organism>
<reference evidence="9 10" key="1">
    <citation type="submission" date="2016-11" db="EMBL/GenBank/DDBJ databases">
        <authorList>
            <person name="Jaros S."/>
            <person name="Januszkiewicz K."/>
            <person name="Wedrychowicz H."/>
        </authorList>
    </citation>
    <scope>NUCLEOTIDE SEQUENCE [LARGE SCALE GENOMIC DNA]</scope>
    <source>
        <strain evidence="9 10">DSM 24574</strain>
    </source>
</reference>
<accession>A0A1M5QTM8</accession>
<feature type="transmembrane region" description="Helical" evidence="7">
    <location>
        <begin position="262"/>
        <end position="279"/>
    </location>
</feature>
<dbReference type="SUPFAM" id="SSF82861">
    <property type="entry name" value="Mechanosensitive channel protein MscS (YggB), transmembrane region"/>
    <property type="match status" value="1"/>
</dbReference>
<keyword evidence="5 7" id="KW-1133">Transmembrane helix</keyword>